<evidence type="ECO:0000256" key="1">
    <source>
        <dbReference type="ARBA" id="ARBA00004651"/>
    </source>
</evidence>
<dbReference type="SUPFAM" id="SSF103473">
    <property type="entry name" value="MFS general substrate transporter"/>
    <property type="match status" value="1"/>
</dbReference>
<keyword evidence="3" id="KW-0813">Transport</keyword>
<evidence type="ECO:0000256" key="5">
    <source>
        <dbReference type="ARBA" id="ARBA00022692"/>
    </source>
</evidence>
<evidence type="ECO:0000313" key="9">
    <source>
        <dbReference type="EMBL" id="MDQ8195338.1"/>
    </source>
</evidence>
<sequence>MVFSRNKQSGSPSRIPDADRIPLPQKAAFSFGYGVDYLAAGLTTSILWMPFFNIGLGISPMLLGVMLMVLRAWDALTDPIMGNISDNTRTRFGRRRPYILIGALLTAALYLCLWRIPEGLGAVKQFTTLCIVGILFFTCFTMWSIPFYSLQMELTPNYDERTRLSAWVAISGKFIYLCGGWVMALATCKLFADPETGEADIVAGMQATSWLIAIVIVIMGLVTAIFVKERYYETATVNRKSSGLIDSIKESLHCAPLWYLIGISFFLIAGSSISNTLGQYVSIYILFDGDLSAASVLNGWRSTGVMVIGIISIPVWTWLSEYLDKKIIVSCMLAGTFLGHTLNVIFINPDMPYLWLISSVFESGAIGAVWLFLPSMKADVADYDELDTDQRREGSLNAFYSWFVKVAFTVGAGMGGFILQSTGFDANLDAQSAEALFRMKWVYILLPLVLWSLSLYFIIRYPLKRDRMGEIRSELEMRRGQV</sequence>
<dbReference type="InterPro" id="IPR036259">
    <property type="entry name" value="MFS_trans_sf"/>
</dbReference>
<feature type="transmembrane region" description="Helical" evidence="8">
    <location>
        <begin position="97"/>
        <end position="116"/>
    </location>
</feature>
<dbReference type="InterPro" id="IPR039672">
    <property type="entry name" value="MFS_2"/>
</dbReference>
<comment type="subcellular location">
    <subcellularLocation>
        <location evidence="1">Cell membrane</location>
        <topology evidence="1">Multi-pass membrane protein</topology>
    </subcellularLocation>
</comment>
<proteinExistence type="inferred from homology"/>
<dbReference type="PROSITE" id="PS00872">
    <property type="entry name" value="NA_GALACTOSIDE_SYMP"/>
    <property type="match status" value="1"/>
</dbReference>
<dbReference type="EMBL" id="JARXIC010000022">
    <property type="protein sequence ID" value="MDQ8195338.1"/>
    <property type="molecule type" value="Genomic_DNA"/>
</dbReference>
<feature type="transmembrane region" description="Helical" evidence="8">
    <location>
        <begin position="27"/>
        <end position="48"/>
    </location>
</feature>
<dbReference type="RefSeq" id="WP_308985794.1">
    <property type="nucleotide sequence ID" value="NZ_JARXIC010000022.1"/>
</dbReference>
<dbReference type="Proteomes" id="UP001243717">
    <property type="component" value="Unassembled WGS sequence"/>
</dbReference>
<reference evidence="9 10" key="1">
    <citation type="submission" date="2023-04" db="EMBL/GenBank/DDBJ databases">
        <title>A novel bacteria isolated from coastal sediment.</title>
        <authorList>
            <person name="Liu X.-J."/>
            <person name="Du Z.-J."/>
        </authorList>
    </citation>
    <scope>NUCLEOTIDE SEQUENCE [LARGE SCALE GENOMIC DNA]</scope>
    <source>
        <strain evidence="9 10">SDUM461004</strain>
    </source>
</reference>
<keyword evidence="7 8" id="KW-0472">Membrane</keyword>
<dbReference type="PANTHER" id="PTHR11328">
    <property type="entry name" value="MAJOR FACILITATOR SUPERFAMILY DOMAIN-CONTAINING PROTEIN"/>
    <property type="match status" value="1"/>
</dbReference>
<evidence type="ECO:0000313" key="10">
    <source>
        <dbReference type="Proteomes" id="UP001243717"/>
    </source>
</evidence>
<feature type="transmembrane region" description="Helical" evidence="8">
    <location>
        <begin position="54"/>
        <end position="76"/>
    </location>
</feature>
<evidence type="ECO:0000256" key="3">
    <source>
        <dbReference type="ARBA" id="ARBA00022448"/>
    </source>
</evidence>
<dbReference type="PANTHER" id="PTHR11328:SF24">
    <property type="entry name" value="MAJOR FACILITATOR SUPERFAMILY (MFS) PROFILE DOMAIN-CONTAINING PROTEIN"/>
    <property type="match status" value="1"/>
</dbReference>
<keyword evidence="10" id="KW-1185">Reference proteome</keyword>
<dbReference type="Pfam" id="PF13347">
    <property type="entry name" value="MFS_2"/>
    <property type="match status" value="1"/>
</dbReference>
<dbReference type="Gene3D" id="1.20.1250.20">
    <property type="entry name" value="MFS general substrate transporter like domains"/>
    <property type="match status" value="2"/>
</dbReference>
<dbReference type="InterPro" id="IPR018043">
    <property type="entry name" value="Na/Gal_symport_CS"/>
</dbReference>
<keyword evidence="6 8" id="KW-1133">Transmembrane helix</keyword>
<comment type="caution">
    <text evidence="9">The sequence shown here is derived from an EMBL/GenBank/DDBJ whole genome shotgun (WGS) entry which is preliminary data.</text>
</comment>
<feature type="transmembrane region" description="Helical" evidence="8">
    <location>
        <begin position="441"/>
        <end position="459"/>
    </location>
</feature>
<accession>A0ABU1AP03</accession>
<evidence type="ECO:0000256" key="6">
    <source>
        <dbReference type="ARBA" id="ARBA00022989"/>
    </source>
</evidence>
<keyword evidence="4" id="KW-1003">Cell membrane</keyword>
<feature type="transmembrane region" description="Helical" evidence="8">
    <location>
        <begin position="327"/>
        <end position="347"/>
    </location>
</feature>
<evidence type="ECO:0000256" key="7">
    <source>
        <dbReference type="ARBA" id="ARBA00023136"/>
    </source>
</evidence>
<organism evidence="9 10">
    <name type="scientific">Thalassobacterium sedimentorum</name>
    <dbReference type="NCBI Taxonomy" id="3041258"/>
    <lineage>
        <taxon>Bacteria</taxon>
        <taxon>Pseudomonadati</taxon>
        <taxon>Verrucomicrobiota</taxon>
        <taxon>Opitutia</taxon>
        <taxon>Puniceicoccales</taxon>
        <taxon>Coraliomargaritaceae</taxon>
        <taxon>Thalassobacterium</taxon>
    </lineage>
</organism>
<feature type="transmembrane region" description="Helical" evidence="8">
    <location>
        <begin position="122"/>
        <end position="143"/>
    </location>
</feature>
<name>A0ABU1AP03_9BACT</name>
<comment type="similarity">
    <text evidence="2">Belongs to the sodium:galactoside symporter (TC 2.A.2) family.</text>
</comment>
<feature type="transmembrane region" description="Helical" evidence="8">
    <location>
        <begin position="399"/>
        <end position="421"/>
    </location>
</feature>
<evidence type="ECO:0000256" key="8">
    <source>
        <dbReference type="SAM" id="Phobius"/>
    </source>
</evidence>
<evidence type="ECO:0000256" key="4">
    <source>
        <dbReference type="ARBA" id="ARBA00022475"/>
    </source>
</evidence>
<feature type="transmembrane region" description="Helical" evidence="8">
    <location>
        <begin position="207"/>
        <end position="227"/>
    </location>
</feature>
<feature type="transmembrane region" description="Helical" evidence="8">
    <location>
        <begin position="257"/>
        <end position="287"/>
    </location>
</feature>
<evidence type="ECO:0000256" key="2">
    <source>
        <dbReference type="ARBA" id="ARBA00009617"/>
    </source>
</evidence>
<feature type="transmembrane region" description="Helical" evidence="8">
    <location>
        <begin position="353"/>
        <end position="373"/>
    </location>
</feature>
<feature type="transmembrane region" description="Helical" evidence="8">
    <location>
        <begin position="299"/>
        <end position="320"/>
    </location>
</feature>
<protein>
    <submittedName>
        <fullName evidence="9">MFS transporter</fullName>
    </submittedName>
</protein>
<feature type="transmembrane region" description="Helical" evidence="8">
    <location>
        <begin position="164"/>
        <end position="187"/>
    </location>
</feature>
<gene>
    <name evidence="9" type="ORF">QEH59_12950</name>
</gene>
<keyword evidence="5 8" id="KW-0812">Transmembrane</keyword>